<dbReference type="AlphaFoldDB" id="A0A9P9HA45"/>
<comment type="caution">
    <text evidence="1">The sequence shown here is derived from an EMBL/GenBank/DDBJ whole genome shotgun (WGS) entry which is preliminary data.</text>
</comment>
<gene>
    <name evidence="1" type="ORF">BKA55DRAFT_349105</name>
</gene>
<dbReference type="EMBL" id="JAGMUX010000007">
    <property type="protein sequence ID" value="KAH7253969.1"/>
    <property type="molecule type" value="Genomic_DNA"/>
</dbReference>
<protein>
    <submittedName>
        <fullName evidence="1">Uncharacterized protein</fullName>
    </submittedName>
</protein>
<reference evidence="1" key="1">
    <citation type="journal article" date="2021" name="Nat. Commun.">
        <title>Genetic determinants of endophytism in the Arabidopsis root mycobiome.</title>
        <authorList>
            <person name="Mesny F."/>
            <person name="Miyauchi S."/>
            <person name="Thiergart T."/>
            <person name="Pickel B."/>
            <person name="Atanasova L."/>
            <person name="Karlsson M."/>
            <person name="Huettel B."/>
            <person name="Barry K.W."/>
            <person name="Haridas S."/>
            <person name="Chen C."/>
            <person name="Bauer D."/>
            <person name="Andreopoulos W."/>
            <person name="Pangilinan J."/>
            <person name="LaButti K."/>
            <person name="Riley R."/>
            <person name="Lipzen A."/>
            <person name="Clum A."/>
            <person name="Drula E."/>
            <person name="Henrissat B."/>
            <person name="Kohler A."/>
            <person name="Grigoriev I.V."/>
            <person name="Martin F.M."/>
            <person name="Hacquard S."/>
        </authorList>
    </citation>
    <scope>NUCLEOTIDE SEQUENCE</scope>
    <source>
        <strain evidence="1">MPI-CAGE-AT-0023</strain>
    </source>
</reference>
<accession>A0A9P9HA45</accession>
<dbReference type="Proteomes" id="UP000720189">
    <property type="component" value="Unassembled WGS sequence"/>
</dbReference>
<sequence length="70" mass="8020">MAAHDQLFPSRPCDILRTCEPLTHSEIYHQAPWFISIFVQGREIIAQYSPRHTSNNALVDVAVHHHGDMI</sequence>
<evidence type="ECO:0000313" key="2">
    <source>
        <dbReference type="Proteomes" id="UP000720189"/>
    </source>
</evidence>
<keyword evidence="2" id="KW-1185">Reference proteome</keyword>
<dbReference type="RefSeq" id="XP_046050216.1">
    <property type="nucleotide sequence ID" value="XM_046185791.1"/>
</dbReference>
<proteinExistence type="predicted"/>
<evidence type="ECO:0000313" key="1">
    <source>
        <dbReference type="EMBL" id="KAH7253969.1"/>
    </source>
</evidence>
<dbReference type="GeneID" id="70215745"/>
<organism evidence="1 2">
    <name type="scientific">Fusarium redolens</name>
    <dbReference type="NCBI Taxonomy" id="48865"/>
    <lineage>
        <taxon>Eukaryota</taxon>
        <taxon>Fungi</taxon>
        <taxon>Dikarya</taxon>
        <taxon>Ascomycota</taxon>
        <taxon>Pezizomycotina</taxon>
        <taxon>Sordariomycetes</taxon>
        <taxon>Hypocreomycetidae</taxon>
        <taxon>Hypocreales</taxon>
        <taxon>Nectriaceae</taxon>
        <taxon>Fusarium</taxon>
        <taxon>Fusarium redolens species complex</taxon>
    </lineage>
</organism>
<name>A0A9P9HA45_FUSRE</name>